<protein>
    <submittedName>
        <fullName evidence="2">DUF2809 domain-containing protein</fullName>
    </submittedName>
</protein>
<proteinExistence type="predicted"/>
<organism evidence="2 3">
    <name type="scientific">Splendidivirga corallicola</name>
    <dbReference type="NCBI Taxonomy" id="3051826"/>
    <lineage>
        <taxon>Bacteria</taxon>
        <taxon>Pseudomonadati</taxon>
        <taxon>Bacteroidota</taxon>
        <taxon>Cytophagia</taxon>
        <taxon>Cytophagales</taxon>
        <taxon>Splendidivirgaceae</taxon>
        <taxon>Splendidivirga</taxon>
    </lineage>
</organism>
<dbReference type="RefSeq" id="WP_346752906.1">
    <property type="nucleotide sequence ID" value="NZ_JAUJEA010000005.1"/>
</dbReference>
<evidence type="ECO:0000313" key="2">
    <source>
        <dbReference type="EMBL" id="MDN5202887.1"/>
    </source>
</evidence>
<comment type="caution">
    <text evidence="2">The sequence shown here is derived from an EMBL/GenBank/DDBJ whole genome shotgun (WGS) entry which is preliminary data.</text>
</comment>
<keyword evidence="1" id="KW-0472">Membrane</keyword>
<dbReference type="InterPro" id="IPR021257">
    <property type="entry name" value="DUF2809"/>
</dbReference>
<dbReference type="EMBL" id="JAUJEA010000005">
    <property type="protein sequence ID" value="MDN5202887.1"/>
    <property type="molecule type" value="Genomic_DNA"/>
</dbReference>
<evidence type="ECO:0000313" key="3">
    <source>
        <dbReference type="Proteomes" id="UP001172082"/>
    </source>
</evidence>
<keyword evidence="1" id="KW-0812">Transmembrane</keyword>
<keyword evidence="1" id="KW-1133">Transmembrane helix</keyword>
<dbReference type="Pfam" id="PF10990">
    <property type="entry name" value="DUF2809"/>
    <property type="match status" value="1"/>
</dbReference>
<gene>
    <name evidence="2" type="ORF">QQ008_15965</name>
</gene>
<feature type="transmembrane region" description="Helical" evidence="1">
    <location>
        <begin position="94"/>
        <end position="121"/>
    </location>
</feature>
<dbReference type="Proteomes" id="UP001172082">
    <property type="component" value="Unassembled WGS sequence"/>
</dbReference>
<reference evidence="2" key="1">
    <citation type="submission" date="2023-06" db="EMBL/GenBank/DDBJ databases">
        <title>Genomic of Parafulvivirga corallium.</title>
        <authorList>
            <person name="Wang G."/>
        </authorList>
    </citation>
    <scope>NUCLEOTIDE SEQUENCE</scope>
    <source>
        <strain evidence="2">BMA10</strain>
    </source>
</reference>
<accession>A0ABT8KQ49</accession>
<evidence type="ECO:0000256" key="1">
    <source>
        <dbReference type="SAM" id="Phobius"/>
    </source>
</evidence>
<name>A0ABT8KQ49_9BACT</name>
<sequence>MFVERNRFIYTLLIITTVFLGLASRKFAAVLPKFIADYSGDTLWALMVYFGFGWLFNKSRIFLIAILTLSFSYAIEISQLYSASWLDSIRATRLGGLILGFGFLWSDLICYTVGVILGVLLEKFFLLKASFKKTK</sequence>
<feature type="transmembrane region" description="Helical" evidence="1">
    <location>
        <begin position="61"/>
        <end position="82"/>
    </location>
</feature>
<feature type="transmembrane region" description="Helical" evidence="1">
    <location>
        <begin position="38"/>
        <end position="56"/>
    </location>
</feature>
<keyword evidence="3" id="KW-1185">Reference proteome</keyword>